<organism evidence="1 2">
    <name type="scientific">Paenibacillus terreus</name>
    <dbReference type="NCBI Taxonomy" id="1387834"/>
    <lineage>
        <taxon>Bacteria</taxon>
        <taxon>Bacillati</taxon>
        <taxon>Bacillota</taxon>
        <taxon>Bacilli</taxon>
        <taxon>Bacillales</taxon>
        <taxon>Paenibacillaceae</taxon>
        <taxon>Paenibacillus</taxon>
    </lineage>
</organism>
<dbReference type="EMBL" id="JBHILM010000012">
    <property type="protein sequence ID" value="MFB5681758.1"/>
    <property type="molecule type" value="Genomic_DNA"/>
</dbReference>
<accession>A0ABV5B7S7</accession>
<keyword evidence="2" id="KW-1185">Reference proteome</keyword>
<comment type="caution">
    <text evidence="1">The sequence shown here is derived from an EMBL/GenBank/DDBJ whole genome shotgun (WGS) entry which is preliminary data.</text>
</comment>
<dbReference type="Proteomes" id="UP001580407">
    <property type="component" value="Unassembled WGS sequence"/>
</dbReference>
<proteinExistence type="predicted"/>
<name>A0ABV5B7S7_9BACL</name>
<protein>
    <submittedName>
        <fullName evidence="1">Uncharacterized protein</fullName>
    </submittedName>
</protein>
<evidence type="ECO:0000313" key="2">
    <source>
        <dbReference type="Proteomes" id="UP001580407"/>
    </source>
</evidence>
<gene>
    <name evidence="1" type="ORF">ACE3NQ_12620</name>
</gene>
<dbReference type="RefSeq" id="WP_375525535.1">
    <property type="nucleotide sequence ID" value="NZ_JBHILM010000012.1"/>
</dbReference>
<evidence type="ECO:0000313" key="1">
    <source>
        <dbReference type="EMBL" id="MFB5681758.1"/>
    </source>
</evidence>
<sequence length="343" mass="36226">MKRNGTSNYNTLIKVVGLTALTGILVAGVSQGAIHAESQTGSAKTSASAAGKQLNSSSIQKAEDKLKELTGKSFTLGKATSIPSGWILTIQGAAGGEVIIGKDGGVQSISVGLKWSDLNASAQVAMQKALDAVFPASSAKADTVSMRIDYTDINPKVKNKLQLFTEVNKTTIVVTDGKFDYANGALNTKDVPAAALQAAKSVIAKMESVKKAEALTQAFLITKPDSVQYELRFGGPASQYPVSVKIDKKTNKAAGFYLGYLQDQYGNKSGAEIDKLMANLKNADMNKLKKTAVPQIKKSLGMDLSSYKLAKVANEPGNAVFTKSGAPSIIISYNSKGELYWVN</sequence>
<reference evidence="1 2" key="1">
    <citation type="submission" date="2024-09" db="EMBL/GenBank/DDBJ databases">
        <authorList>
            <person name="Ruan L."/>
        </authorList>
    </citation>
    <scope>NUCLEOTIDE SEQUENCE [LARGE SCALE GENOMIC DNA]</scope>
    <source>
        <strain evidence="1 2">D33</strain>
    </source>
</reference>